<sequence length="517" mass="56409">MSGYVPNIPRAKREAELKGVQPVEIHAERWAEYERYSNQPAGSPEKVKLALRIGVFFDGTLNNATNAALGLACGAHHPITAEDLDANCKPYMAEPDSSYGNDLTNVRKLMSLHVDRADAEGSGPQRQVALRIYVEGIGTQNGEEDNALGYAMGRGATGVQQCVQRAFTMIGAAVGRAKEGNPGGEIISLTFDVFGFSRGAAAARHFANEVVKGNQGPLGAALRSHASAFDHSFVERYGRDINVGFIGLFDTVASVGGLANLGNVRSATTPGLNLYLPRKYFKDVVQLVARDETRANFPLSEVSPDHTEIILPGAHSDIGGGYLDEAEERVLVSPMQALVVGQRVDVATTSIYQDAADARQRMIDAGWPAAMLEIVTPESQLLPVDPRDRLAPRQKKVFAGLQLKRRVSSGLSRVYLRLMHSLAKKHGVRLNEIDEKDPSYSVPSDLTALHERFSNGNYQVPPAEDRLLRLRYIHVSANWNSPLKKHAPSSLKLVYINAPNVGEARQFHPHIAEWNVP</sequence>
<name>A0A9X1W9I6_9GAMM</name>
<evidence type="ECO:0000313" key="3">
    <source>
        <dbReference type="Proteomes" id="UP001139682"/>
    </source>
</evidence>
<evidence type="ECO:0000259" key="1">
    <source>
        <dbReference type="Pfam" id="PF09994"/>
    </source>
</evidence>
<dbReference type="PANTHER" id="PTHR33840:SF1">
    <property type="entry name" value="TLE1 PHOSPHOLIPASE DOMAIN-CONTAINING PROTEIN"/>
    <property type="match status" value="1"/>
</dbReference>
<protein>
    <submittedName>
        <fullName evidence="2">DUF2235 domain-containing protein</fullName>
    </submittedName>
</protein>
<organism evidence="2 3">
    <name type="scientific">Stutzerimonas marianensis</name>
    <dbReference type="NCBI Taxonomy" id="2929513"/>
    <lineage>
        <taxon>Bacteria</taxon>
        <taxon>Pseudomonadati</taxon>
        <taxon>Pseudomonadota</taxon>
        <taxon>Gammaproteobacteria</taxon>
        <taxon>Pseudomonadales</taxon>
        <taxon>Pseudomonadaceae</taxon>
        <taxon>Stutzerimonas</taxon>
    </lineage>
</organism>
<comment type="caution">
    <text evidence="2">The sequence shown here is derived from an EMBL/GenBank/DDBJ whole genome shotgun (WGS) entry which is preliminary data.</text>
</comment>
<evidence type="ECO:0000313" key="2">
    <source>
        <dbReference type="EMBL" id="MCJ0975947.1"/>
    </source>
</evidence>
<dbReference type="InterPro" id="IPR018712">
    <property type="entry name" value="Tle1-like_cat"/>
</dbReference>
<dbReference type="RefSeq" id="WP_243607936.1">
    <property type="nucleotide sequence ID" value="NZ_JALGRD010000017.1"/>
</dbReference>
<dbReference type="PANTHER" id="PTHR33840">
    <property type="match status" value="1"/>
</dbReference>
<dbReference type="Pfam" id="PF09994">
    <property type="entry name" value="T6SS_Tle1-like_cat"/>
    <property type="match status" value="1"/>
</dbReference>
<dbReference type="AlphaFoldDB" id="A0A9X1W9I6"/>
<keyword evidence="3" id="KW-1185">Reference proteome</keyword>
<dbReference type="EMBL" id="JALGRD010000017">
    <property type="protein sequence ID" value="MCJ0975947.1"/>
    <property type="molecule type" value="Genomic_DNA"/>
</dbReference>
<dbReference type="Proteomes" id="UP001139682">
    <property type="component" value="Unassembled WGS sequence"/>
</dbReference>
<reference evidence="2" key="1">
    <citation type="submission" date="2022-03" db="EMBL/GenBank/DDBJ databases">
        <title>Pseudomonas marianensis sp. nov., a marine bacterium isolated from deep-sea sediments of the Mariana Trench.</title>
        <authorList>
            <person name="Wei Y."/>
        </authorList>
    </citation>
    <scope>NUCLEOTIDE SEQUENCE</scope>
    <source>
        <strain evidence="2">PS1</strain>
    </source>
</reference>
<proteinExistence type="predicted"/>
<accession>A0A9X1W9I6</accession>
<gene>
    <name evidence="2" type="ORF">MST27_21535</name>
</gene>
<feature type="domain" description="T6SS Phospholipase effector Tle1-like catalytic" evidence="1">
    <location>
        <begin position="233"/>
        <end position="328"/>
    </location>
</feature>